<dbReference type="InterPro" id="IPR002347">
    <property type="entry name" value="SDR_fam"/>
</dbReference>
<evidence type="ECO:0000256" key="2">
    <source>
        <dbReference type="ARBA" id="ARBA00023002"/>
    </source>
</evidence>
<name>A0ABT3YHV4_9HYPH</name>
<keyword evidence="4" id="KW-1185">Reference proteome</keyword>
<dbReference type="CDD" id="cd05233">
    <property type="entry name" value="SDR_c"/>
    <property type="match status" value="1"/>
</dbReference>
<keyword evidence="2" id="KW-0560">Oxidoreductase</keyword>
<proteinExistence type="inferred from homology"/>
<evidence type="ECO:0000313" key="4">
    <source>
        <dbReference type="Proteomes" id="UP001081283"/>
    </source>
</evidence>
<dbReference type="Proteomes" id="UP001081283">
    <property type="component" value="Unassembled WGS sequence"/>
</dbReference>
<dbReference type="InterPro" id="IPR036291">
    <property type="entry name" value="NAD(P)-bd_dom_sf"/>
</dbReference>
<evidence type="ECO:0000256" key="1">
    <source>
        <dbReference type="ARBA" id="ARBA00006484"/>
    </source>
</evidence>
<dbReference type="PANTHER" id="PTHR43639:SF1">
    <property type="entry name" value="SHORT-CHAIN DEHYDROGENASE_REDUCTASE FAMILY PROTEIN"/>
    <property type="match status" value="1"/>
</dbReference>
<evidence type="ECO:0000313" key="3">
    <source>
        <dbReference type="EMBL" id="MCY0095466.1"/>
    </source>
</evidence>
<sequence>MTLNGATAIVTGGGRDIGRATALRLAQEGARVAINYHSSAEGALSAVREIDNAGGSAFAMQGDMTNPADVDALVAATRSKFGPDINVLVHVTGGLVARKKIDEMDLAHFNTVMSLNLTSLFLLVKAVAPFMPAGSAIIPFASQAGRDGGGPGAVAYAASKGAVMTMTRGLAKELGPNIRVNALCPGMIDTDFHNIFTKPEVRKAVANGTPLKREGTSEDVANLVAYLASDQAAFMTGACVDINGGTLYS</sequence>
<comment type="caution">
    <text evidence="3">The sequence shown here is derived from an EMBL/GenBank/DDBJ whole genome shotgun (WGS) entry which is preliminary data.</text>
</comment>
<dbReference type="PRINTS" id="PR00081">
    <property type="entry name" value="GDHRDH"/>
</dbReference>
<accession>A0ABT3YHV4</accession>
<comment type="similarity">
    <text evidence="1">Belongs to the short-chain dehydrogenases/reductases (SDR) family.</text>
</comment>
<gene>
    <name evidence="3" type="ORF">OEG82_15800</name>
</gene>
<dbReference type="EMBL" id="JAOVZQ010000001">
    <property type="protein sequence ID" value="MCY0095466.1"/>
    <property type="molecule type" value="Genomic_DNA"/>
</dbReference>
<dbReference type="Pfam" id="PF13561">
    <property type="entry name" value="adh_short_C2"/>
    <property type="match status" value="1"/>
</dbReference>
<dbReference type="Gene3D" id="3.40.50.720">
    <property type="entry name" value="NAD(P)-binding Rossmann-like Domain"/>
    <property type="match status" value="1"/>
</dbReference>
<reference evidence="3" key="1">
    <citation type="submission" date="2022-10" db="EMBL/GenBank/DDBJ databases">
        <title>Hoeflea sp. J2-29, isolated from marine algae.</title>
        <authorList>
            <person name="Kristyanto S."/>
            <person name="Kim J.M."/>
            <person name="Jeon C.O."/>
        </authorList>
    </citation>
    <scope>NUCLEOTIDE SEQUENCE</scope>
    <source>
        <strain evidence="3">J2-29</strain>
    </source>
</reference>
<protein>
    <submittedName>
        <fullName evidence="3">SDR family oxidoreductase</fullName>
    </submittedName>
</protein>
<dbReference type="SUPFAM" id="SSF51735">
    <property type="entry name" value="NAD(P)-binding Rossmann-fold domains"/>
    <property type="match status" value="1"/>
</dbReference>
<dbReference type="PANTHER" id="PTHR43639">
    <property type="entry name" value="OXIDOREDUCTASE, SHORT-CHAIN DEHYDROGENASE/REDUCTASE FAMILY (AFU_ORTHOLOGUE AFUA_5G02870)"/>
    <property type="match status" value="1"/>
</dbReference>
<organism evidence="3 4">
    <name type="scientific">Hoeflea ulvae</name>
    <dbReference type="NCBI Taxonomy" id="2983764"/>
    <lineage>
        <taxon>Bacteria</taxon>
        <taxon>Pseudomonadati</taxon>
        <taxon>Pseudomonadota</taxon>
        <taxon>Alphaproteobacteria</taxon>
        <taxon>Hyphomicrobiales</taxon>
        <taxon>Rhizobiaceae</taxon>
        <taxon>Hoeflea</taxon>
    </lineage>
</organism>